<dbReference type="InterPro" id="IPR044669">
    <property type="entry name" value="YneE/VCCN1/2-like"/>
</dbReference>
<feature type="transmembrane region" description="Helical" evidence="9">
    <location>
        <begin position="54"/>
        <end position="75"/>
    </location>
</feature>
<keyword evidence="6" id="KW-0406">Ion transport</keyword>
<evidence type="ECO:0000256" key="7">
    <source>
        <dbReference type="ARBA" id="ARBA00023136"/>
    </source>
</evidence>
<evidence type="ECO:0008006" key="12">
    <source>
        <dbReference type="Google" id="ProtNLM"/>
    </source>
</evidence>
<dbReference type="AlphaFoldDB" id="A0A3P3WF52"/>
<name>A0A3P3WF52_9FLAO</name>
<comment type="similarity">
    <text evidence="8">Belongs to the anion channel-forming bestrophin (TC 1.A.46) family.</text>
</comment>
<protein>
    <recommendedName>
        <fullName evidence="12">Bestrophin, RFP-TM, chloride channel</fullName>
    </recommendedName>
</protein>
<evidence type="ECO:0000256" key="9">
    <source>
        <dbReference type="SAM" id="Phobius"/>
    </source>
</evidence>
<evidence type="ECO:0000256" key="3">
    <source>
        <dbReference type="ARBA" id="ARBA00022475"/>
    </source>
</evidence>
<feature type="transmembrane region" description="Helical" evidence="9">
    <location>
        <begin position="214"/>
        <end position="235"/>
    </location>
</feature>
<reference evidence="10 11" key="1">
    <citation type="submission" date="2018-11" db="EMBL/GenBank/DDBJ databases">
        <title>Flavobacterium sp. nov., YIM 102701-2 draft genome.</title>
        <authorList>
            <person name="Li G."/>
            <person name="Jiang Y."/>
        </authorList>
    </citation>
    <scope>NUCLEOTIDE SEQUENCE [LARGE SCALE GENOMIC DNA]</scope>
    <source>
        <strain evidence="10 11">YIM 102701-2</strain>
    </source>
</reference>
<dbReference type="PANTHER" id="PTHR33281:SF19">
    <property type="entry name" value="VOLTAGE-DEPENDENT ANION CHANNEL-FORMING PROTEIN YNEE"/>
    <property type="match status" value="1"/>
</dbReference>
<evidence type="ECO:0000313" key="11">
    <source>
        <dbReference type="Proteomes" id="UP000275719"/>
    </source>
</evidence>
<keyword evidence="3" id="KW-1003">Cell membrane</keyword>
<sequence>MKVYNTKDWLNMVFRIHKSDTIQKLWPTVLLMGFFSWVVAYVEIDYLELTQNSALKNMSVLHGVIGFVLSLLLVFRTNTAYDRWWEGRKSWGKLVNDSRNFLTKLDALLPEDDKKNRSFFANKVKMFAKVLHTHLTNESTKYMLDEVDHPEYDEYLKTHHPPVFIVGKIRKRIQELSIEGIIKPEDKLILENSLEGFIDVTGSCERIKNTPIPFAYALFLKKFIFVYVITLPMGYVFTTGYYIVPLVMVIFYVLLSLELIAEEIEDPFNGGSDDIPTEKMAFNIGKNAYNILMSNFK</sequence>
<evidence type="ECO:0000256" key="4">
    <source>
        <dbReference type="ARBA" id="ARBA00022692"/>
    </source>
</evidence>
<feature type="transmembrane region" description="Helical" evidence="9">
    <location>
        <begin position="25"/>
        <end position="42"/>
    </location>
</feature>
<evidence type="ECO:0000256" key="2">
    <source>
        <dbReference type="ARBA" id="ARBA00022448"/>
    </source>
</evidence>
<evidence type="ECO:0000256" key="6">
    <source>
        <dbReference type="ARBA" id="ARBA00023065"/>
    </source>
</evidence>
<keyword evidence="2" id="KW-0813">Transport</keyword>
<keyword evidence="11" id="KW-1185">Reference proteome</keyword>
<organism evidence="10 11">
    <name type="scientific">Paenimyroides tangerinum</name>
    <dbReference type="NCBI Taxonomy" id="2488728"/>
    <lineage>
        <taxon>Bacteria</taxon>
        <taxon>Pseudomonadati</taxon>
        <taxon>Bacteroidota</taxon>
        <taxon>Flavobacteriia</taxon>
        <taxon>Flavobacteriales</taxon>
        <taxon>Flavobacteriaceae</taxon>
        <taxon>Paenimyroides</taxon>
    </lineage>
</organism>
<evidence type="ECO:0000313" key="10">
    <source>
        <dbReference type="EMBL" id="RRJ92676.1"/>
    </source>
</evidence>
<dbReference type="Pfam" id="PF25539">
    <property type="entry name" value="Bestrophin_2"/>
    <property type="match status" value="1"/>
</dbReference>
<keyword evidence="4 9" id="KW-0812">Transmembrane</keyword>
<evidence type="ECO:0000256" key="1">
    <source>
        <dbReference type="ARBA" id="ARBA00004651"/>
    </source>
</evidence>
<comment type="caution">
    <text evidence="10">The sequence shown here is derived from an EMBL/GenBank/DDBJ whole genome shotgun (WGS) entry which is preliminary data.</text>
</comment>
<dbReference type="Proteomes" id="UP000275719">
    <property type="component" value="Unassembled WGS sequence"/>
</dbReference>
<dbReference type="EMBL" id="RQVQ01000004">
    <property type="protein sequence ID" value="RRJ92676.1"/>
    <property type="molecule type" value="Genomic_DNA"/>
</dbReference>
<dbReference type="PANTHER" id="PTHR33281">
    <property type="entry name" value="UPF0187 PROTEIN YNEE"/>
    <property type="match status" value="1"/>
</dbReference>
<evidence type="ECO:0000256" key="8">
    <source>
        <dbReference type="ARBA" id="ARBA00034708"/>
    </source>
</evidence>
<keyword evidence="5 9" id="KW-1133">Transmembrane helix</keyword>
<gene>
    <name evidence="10" type="ORF">EG240_02515</name>
</gene>
<keyword evidence="7 9" id="KW-0472">Membrane</keyword>
<evidence type="ECO:0000256" key="5">
    <source>
        <dbReference type="ARBA" id="ARBA00022989"/>
    </source>
</evidence>
<dbReference type="OrthoDB" id="445589at2"/>
<accession>A0A3P3WF52</accession>
<dbReference type="GO" id="GO:0005254">
    <property type="term" value="F:chloride channel activity"/>
    <property type="evidence" value="ECO:0007669"/>
    <property type="project" value="InterPro"/>
</dbReference>
<proteinExistence type="inferred from homology"/>
<dbReference type="RefSeq" id="WP_125017076.1">
    <property type="nucleotide sequence ID" value="NZ_RQVQ01000004.1"/>
</dbReference>
<dbReference type="GO" id="GO:0005886">
    <property type="term" value="C:plasma membrane"/>
    <property type="evidence" value="ECO:0007669"/>
    <property type="project" value="UniProtKB-SubCell"/>
</dbReference>
<comment type="subcellular location">
    <subcellularLocation>
        <location evidence="1">Cell membrane</location>
        <topology evidence="1">Multi-pass membrane protein</topology>
    </subcellularLocation>
</comment>